<evidence type="ECO:0000313" key="4">
    <source>
        <dbReference type="EMBL" id="KAJ7643597.1"/>
    </source>
</evidence>
<keyword evidence="5" id="KW-1185">Reference proteome</keyword>
<evidence type="ECO:0000256" key="2">
    <source>
        <dbReference type="SAM" id="MobiDB-lite"/>
    </source>
</evidence>
<comment type="caution">
    <text evidence="4">The sequence shown here is derived from an EMBL/GenBank/DDBJ whole genome shotgun (WGS) entry which is preliminary data.</text>
</comment>
<evidence type="ECO:0000256" key="1">
    <source>
        <dbReference type="ARBA" id="ARBA00023242"/>
    </source>
</evidence>
<name>A0AAD7CA17_9AGAR</name>
<feature type="region of interest" description="Disordered" evidence="2">
    <location>
        <begin position="543"/>
        <end position="585"/>
    </location>
</feature>
<proteinExistence type="predicted"/>
<dbReference type="Proteomes" id="UP001221142">
    <property type="component" value="Unassembled WGS sequence"/>
</dbReference>
<evidence type="ECO:0000313" key="5">
    <source>
        <dbReference type="Proteomes" id="UP001221142"/>
    </source>
</evidence>
<dbReference type="Pfam" id="PF04082">
    <property type="entry name" value="Fungal_trans"/>
    <property type="match status" value="1"/>
</dbReference>
<feature type="domain" description="Xylanolytic transcriptional activator regulatory" evidence="3">
    <location>
        <begin position="270"/>
        <end position="343"/>
    </location>
</feature>
<gene>
    <name evidence="4" type="ORF">FB45DRAFT_1020429</name>
</gene>
<dbReference type="PANTHER" id="PTHR46910">
    <property type="entry name" value="TRANSCRIPTION FACTOR PDR1"/>
    <property type="match status" value="1"/>
</dbReference>
<organism evidence="4 5">
    <name type="scientific">Roridomyces roridus</name>
    <dbReference type="NCBI Taxonomy" id="1738132"/>
    <lineage>
        <taxon>Eukaryota</taxon>
        <taxon>Fungi</taxon>
        <taxon>Dikarya</taxon>
        <taxon>Basidiomycota</taxon>
        <taxon>Agaricomycotina</taxon>
        <taxon>Agaricomycetes</taxon>
        <taxon>Agaricomycetidae</taxon>
        <taxon>Agaricales</taxon>
        <taxon>Marasmiineae</taxon>
        <taxon>Mycenaceae</taxon>
        <taxon>Roridomyces</taxon>
    </lineage>
</organism>
<dbReference type="EMBL" id="JARKIF010000003">
    <property type="protein sequence ID" value="KAJ7643597.1"/>
    <property type="molecule type" value="Genomic_DNA"/>
</dbReference>
<reference evidence="4" key="1">
    <citation type="submission" date="2023-03" db="EMBL/GenBank/DDBJ databases">
        <title>Massive genome expansion in bonnet fungi (Mycena s.s.) driven by repeated elements and novel gene families across ecological guilds.</title>
        <authorList>
            <consortium name="Lawrence Berkeley National Laboratory"/>
            <person name="Harder C.B."/>
            <person name="Miyauchi S."/>
            <person name="Viragh M."/>
            <person name="Kuo A."/>
            <person name="Thoen E."/>
            <person name="Andreopoulos B."/>
            <person name="Lu D."/>
            <person name="Skrede I."/>
            <person name="Drula E."/>
            <person name="Henrissat B."/>
            <person name="Morin E."/>
            <person name="Kohler A."/>
            <person name="Barry K."/>
            <person name="LaButti K."/>
            <person name="Morin E."/>
            <person name="Salamov A."/>
            <person name="Lipzen A."/>
            <person name="Mereny Z."/>
            <person name="Hegedus B."/>
            <person name="Baldrian P."/>
            <person name="Stursova M."/>
            <person name="Weitz H."/>
            <person name="Taylor A."/>
            <person name="Grigoriev I.V."/>
            <person name="Nagy L.G."/>
            <person name="Martin F."/>
            <person name="Kauserud H."/>
        </authorList>
    </citation>
    <scope>NUCLEOTIDE SEQUENCE</scope>
    <source>
        <strain evidence="4">9284</strain>
    </source>
</reference>
<dbReference type="GO" id="GO:0003677">
    <property type="term" value="F:DNA binding"/>
    <property type="evidence" value="ECO:0007669"/>
    <property type="project" value="InterPro"/>
</dbReference>
<dbReference type="GO" id="GO:0006351">
    <property type="term" value="P:DNA-templated transcription"/>
    <property type="evidence" value="ECO:0007669"/>
    <property type="project" value="InterPro"/>
</dbReference>
<evidence type="ECO:0000259" key="3">
    <source>
        <dbReference type="SMART" id="SM00906"/>
    </source>
</evidence>
<sequence>MLSENPENKCSNCITAKVQCTHFLLSKEAISSTISSRNPREHVAAILSTTTTYVPSDDPVVLFQALVDIAKYARTLEGLLAVSGSSEEEMPTLGSTEAGSLDEDDGLFVNLNMTDPLQRLTLHPTIRPEFWITKPWQSMIQETIPPQSFPEDDLLAALIDMYFERINPLICLLHAPSFRRSVSQGEHLSDLHFGPLVLLVCALAARCSDDPRVLMDDDPRPDSAGWKWFRQVRPLSMAISFQNFHYSLYKLQVICLSSLFVAQTSVPMACWILGGLGIRMAQEMGAHRRGRYFVGSRMDAELLRRAFWILLALDTILSSLLGRPSATTLHDFDVDFPAACDDEYWEGAQPFQQPAKKPSIAAYMTPYLELILLLNRVQRAIYPVKKPSPCPPEVVAEFDSALNKWLDSIPSHLRWDPELTGIFLDQSASLYAAYYHVQILIHRPFISAPAWVFPSLAICANSARSCGHVMDAHSRRAGHVLYQPHVITVLFDCAVILLKNVWGCRRERLSPVDVTRAKTDIKKCVDVLGLYEKFDMVTEVLDRSSENPSQTGPSTAYMPSPIPPLKRGRHAEDETNAEEPTTSVHQQLEQLEQSIRDTDDHFAFPFSTEELGLLPMYQSFDFALDASGFGDPPLNAGQNGGLEEFAYTSSVQGQQCNIQGWQEWMGHSNFAPDNGDFR</sequence>
<dbReference type="CDD" id="cd12148">
    <property type="entry name" value="fungal_TF_MHR"/>
    <property type="match status" value="1"/>
</dbReference>
<dbReference type="InterPro" id="IPR007219">
    <property type="entry name" value="XnlR_reg_dom"/>
</dbReference>
<dbReference type="GO" id="GO:0003700">
    <property type="term" value="F:DNA-binding transcription factor activity"/>
    <property type="evidence" value="ECO:0007669"/>
    <property type="project" value="InterPro"/>
</dbReference>
<dbReference type="AlphaFoldDB" id="A0AAD7CA17"/>
<dbReference type="InterPro" id="IPR050987">
    <property type="entry name" value="AtrR-like"/>
</dbReference>
<accession>A0AAD7CA17</accession>
<protein>
    <submittedName>
        <fullName evidence="4">Fungal-specific transcription factor domain-containing protein</fullName>
    </submittedName>
</protein>
<dbReference type="GO" id="GO:0008270">
    <property type="term" value="F:zinc ion binding"/>
    <property type="evidence" value="ECO:0007669"/>
    <property type="project" value="InterPro"/>
</dbReference>
<dbReference type="SMART" id="SM00906">
    <property type="entry name" value="Fungal_trans"/>
    <property type="match status" value="1"/>
</dbReference>
<dbReference type="PANTHER" id="PTHR46910:SF38">
    <property type="entry name" value="ZN(2)-C6 FUNGAL-TYPE DOMAIN-CONTAINING PROTEIN"/>
    <property type="match status" value="1"/>
</dbReference>
<keyword evidence="1" id="KW-0539">Nucleus</keyword>